<dbReference type="Pfam" id="PF01510">
    <property type="entry name" value="Amidase_2"/>
    <property type="match status" value="1"/>
</dbReference>
<name>A0ABS7L2H3_CLOSR</name>
<dbReference type="InterPro" id="IPR015510">
    <property type="entry name" value="PGRP"/>
</dbReference>
<dbReference type="InterPro" id="IPR036505">
    <property type="entry name" value="Amidase/PGRP_sf"/>
</dbReference>
<proteinExistence type="inferred from homology"/>
<dbReference type="SMART" id="SM00644">
    <property type="entry name" value="Ami_2"/>
    <property type="match status" value="1"/>
</dbReference>
<dbReference type="Gene3D" id="3.40.80.10">
    <property type="entry name" value="Peptidoglycan recognition protein-like"/>
    <property type="match status" value="1"/>
</dbReference>
<organism evidence="4 5">
    <name type="scientific">Clostridium sardiniense</name>
    <name type="common">Clostridium absonum</name>
    <dbReference type="NCBI Taxonomy" id="29369"/>
    <lineage>
        <taxon>Bacteria</taxon>
        <taxon>Bacillati</taxon>
        <taxon>Bacillota</taxon>
        <taxon>Clostridia</taxon>
        <taxon>Eubacteriales</taxon>
        <taxon>Clostridiaceae</taxon>
        <taxon>Clostridium</taxon>
    </lineage>
</organism>
<comment type="caution">
    <text evidence="4">The sequence shown here is derived from an EMBL/GenBank/DDBJ whole genome shotgun (WGS) entry which is preliminary data.</text>
</comment>
<dbReference type="Proteomes" id="UP001299068">
    <property type="component" value="Unassembled WGS sequence"/>
</dbReference>
<evidence type="ECO:0000259" key="2">
    <source>
        <dbReference type="SMART" id="SM00644"/>
    </source>
</evidence>
<comment type="similarity">
    <text evidence="1">Belongs to the N-acetylmuramoyl-L-alanine amidase 2 family.</text>
</comment>
<sequence length="241" mass="27810">MTKTSYNKLKDIEKFYKKRNNYEKLMMRRRRRTFMLILLIVLISIGSYVVYSNISVEKYSLFLAKSSDNIKVNNKLLVDKLDTLNKDIDIKEIDYKWSGELTEYNVPKRLVVHHAATKEASPEAIHKWHLDKGFGGIGYHYYIKKDGTIYKGRDEKMQGAHAINENSKSIGVCLEGNYEKETPPKNQIDSLVKLGSSLIIKYNMEDIVGHRDCNQTLCPGKNINIEEIKTKVIANMEGLLE</sequence>
<dbReference type="SMART" id="SM00701">
    <property type="entry name" value="PGRP"/>
    <property type="match status" value="1"/>
</dbReference>
<dbReference type="InterPro" id="IPR002502">
    <property type="entry name" value="Amidase_domain"/>
</dbReference>
<protein>
    <submittedName>
        <fullName evidence="4">Peptidoglycan recognition protein family protein</fullName>
    </submittedName>
</protein>
<dbReference type="PANTHER" id="PTHR11022:SF41">
    <property type="entry name" value="PEPTIDOGLYCAN-RECOGNITION PROTEIN LC-RELATED"/>
    <property type="match status" value="1"/>
</dbReference>
<reference evidence="4 5" key="1">
    <citation type="journal article" date="2021" name="Cell Host Microbe">
        <title>in vivo commensal control of Clostridioides difficile virulence.</title>
        <authorList>
            <person name="Girinathan B.P."/>
            <person name="Dibenedetto N."/>
            <person name="Worley J.N."/>
            <person name="Peltier J."/>
            <person name="Arrieta-Ortiz M.L."/>
            <person name="Rupa Christinal Immanuel S."/>
            <person name="Lavin R."/>
            <person name="Delaney M.L."/>
            <person name="Cummins C."/>
            <person name="Hoffmann M."/>
            <person name="Luo Y."/>
            <person name="Gonzalez-Escalona N."/>
            <person name="Allard M."/>
            <person name="Onderdonk A.B."/>
            <person name="Gerber G.K."/>
            <person name="Sonenshein A.L."/>
            <person name="Baliga N."/>
            <person name="Dupuy B."/>
            <person name="Bry L."/>
        </authorList>
    </citation>
    <scope>NUCLEOTIDE SEQUENCE [LARGE SCALE GENOMIC DNA]</scope>
    <source>
        <strain evidence="4 5">DSM 599</strain>
    </source>
</reference>
<dbReference type="SUPFAM" id="SSF55846">
    <property type="entry name" value="N-acetylmuramoyl-L-alanine amidase-like"/>
    <property type="match status" value="1"/>
</dbReference>
<accession>A0ABS7L2H3</accession>
<feature type="domain" description="N-acetylmuramoyl-L-alanine amidase" evidence="2">
    <location>
        <begin position="93"/>
        <end position="220"/>
    </location>
</feature>
<keyword evidence="5" id="KW-1185">Reference proteome</keyword>
<evidence type="ECO:0000259" key="3">
    <source>
        <dbReference type="SMART" id="SM00701"/>
    </source>
</evidence>
<gene>
    <name evidence="4" type="ORF">K5V21_17625</name>
</gene>
<dbReference type="CDD" id="cd06583">
    <property type="entry name" value="PGRP"/>
    <property type="match status" value="1"/>
</dbReference>
<feature type="domain" description="Peptidoglycan recognition protein family" evidence="3">
    <location>
        <begin position="96"/>
        <end position="214"/>
    </location>
</feature>
<dbReference type="EMBL" id="JAIKTU010000020">
    <property type="protein sequence ID" value="MBY0757255.1"/>
    <property type="molecule type" value="Genomic_DNA"/>
</dbReference>
<dbReference type="PANTHER" id="PTHR11022">
    <property type="entry name" value="PEPTIDOGLYCAN RECOGNITION PROTEIN"/>
    <property type="match status" value="1"/>
</dbReference>
<dbReference type="InterPro" id="IPR006619">
    <property type="entry name" value="PGRP_domain_met/bac"/>
</dbReference>
<evidence type="ECO:0000313" key="4">
    <source>
        <dbReference type="EMBL" id="MBY0757255.1"/>
    </source>
</evidence>
<dbReference type="RefSeq" id="WP_221862371.1">
    <property type="nucleotide sequence ID" value="NZ_JAIKTU010000020.1"/>
</dbReference>
<evidence type="ECO:0000256" key="1">
    <source>
        <dbReference type="ARBA" id="ARBA00007553"/>
    </source>
</evidence>
<evidence type="ECO:0000313" key="5">
    <source>
        <dbReference type="Proteomes" id="UP001299068"/>
    </source>
</evidence>